<evidence type="ECO:0000313" key="1">
    <source>
        <dbReference type="EMBL" id="SLM33037.1"/>
    </source>
</evidence>
<dbReference type="PANTHER" id="PTHR38471:SF2">
    <property type="entry name" value="FOUR HELIX BUNDLE PROTEIN"/>
    <property type="match status" value="1"/>
</dbReference>
<dbReference type="PIRSF" id="PIRSF035652">
    <property type="entry name" value="CHP02436"/>
    <property type="match status" value="1"/>
</dbReference>
<dbReference type="Gene3D" id="1.20.1440.60">
    <property type="entry name" value="23S rRNA-intervening sequence"/>
    <property type="match status" value="1"/>
</dbReference>
<protein>
    <recommendedName>
        <fullName evidence="3">Four helix bundle protein</fullName>
    </recommendedName>
</protein>
<dbReference type="Proteomes" id="UP000191931">
    <property type="component" value="Unassembled WGS sequence"/>
</dbReference>
<dbReference type="PANTHER" id="PTHR38471">
    <property type="entry name" value="FOUR HELIX BUNDLE PROTEIN"/>
    <property type="match status" value="1"/>
</dbReference>
<sequence>MMNFGVDITERSFAFAVRIVNLCRVLERQGNVSRTLANQLLRSGTSIGANIEEAQAGQSKADFTAKMSISRKEARETLYWLRLLVESETIPESRLTELIKEADELVRILTSIVKTAQTGKKNGK</sequence>
<dbReference type="OrthoDB" id="285993at2"/>
<keyword evidence="2" id="KW-1185">Reference proteome</keyword>
<proteinExistence type="predicted"/>
<dbReference type="NCBIfam" id="TIGR02436">
    <property type="entry name" value="four helix bundle protein"/>
    <property type="match status" value="1"/>
</dbReference>
<dbReference type="EMBL" id="FWEV01000331">
    <property type="protein sequence ID" value="SLM33037.1"/>
    <property type="molecule type" value="Genomic_DNA"/>
</dbReference>
<gene>
    <name evidence="1" type="ORF">MTBBW1_850025</name>
</gene>
<dbReference type="STRING" id="1246637.MTBBW1_850025"/>
<organism evidence="1 2">
    <name type="scientific">Desulfamplus magnetovallimortis</name>
    <dbReference type="NCBI Taxonomy" id="1246637"/>
    <lineage>
        <taxon>Bacteria</taxon>
        <taxon>Pseudomonadati</taxon>
        <taxon>Thermodesulfobacteriota</taxon>
        <taxon>Desulfobacteria</taxon>
        <taxon>Desulfobacterales</taxon>
        <taxon>Desulfobacteraceae</taxon>
        <taxon>Desulfamplus</taxon>
    </lineage>
</organism>
<name>A0A1W1HKJ5_9BACT</name>
<dbReference type="AlphaFoldDB" id="A0A1W1HKJ5"/>
<evidence type="ECO:0000313" key="2">
    <source>
        <dbReference type="Proteomes" id="UP000191931"/>
    </source>
</evidence>
<evidence type="ECO:0008006" key="3">
    <source>
        <dbReference type="Google" id="ProtNLM"/>
    </source>
</evidence>
<dbReference type="InterPro" id="IPR012657">
    <property type="entry name" value="23S_rRNA-intervening_sequence"/>
</dbReference>
<dbReference type="InterPro" id="IPR036583">
    <property type="entry name" value="23S_rRNA_IVS_sf"/>
</dbReference>
<dbReference type="Pfam" id="PF05635">
    <property type="entry name" value="23S_rRNA_IVP"/>
    <property type="match status" value="1"/>
</dbReference>
<accession>A0A1W1HKJ5</accession>
<dbReference type="SUPFAM" id="SSF158446">
    <property type="entry name" value="IVS-encoded protein-like"/>
    <property type="match status" value="1"/>
</dbReference>
<dbReference type="RefSeq" id="WP_087881753.1">
    <property type="nucleotide sequence ID" value="NZ_LT828544.1"/>
</dbReference>
<reference evidence="1 2" key="1">
    <citation type="submission" date="2017-03" db="EMBL/GenBank/DDBJ databases">
        <authorList>
            <person name="Afonso C.L."/>
            <person name="Miller P.J."/>
            <person name="Scott M.A."/>
            <person name="Spackman E."/>
            <person name="Goraichik I."/>
            <person name="Dimitrov K.M."/>
            <person name="Suarez D.L."/>
            <person name="Swayne D.E."/>
        </authorList>
    </citation>
    <scope>NUCLEOTIDE SEQUENCE [LARGE SCALE GENOMIC DNA]</scope>
    <source>
        <strain evidence="1">PRJEB14757</strain>
    </source>
</reference>